<accession>A0A427BBH4</accession>
<proteinExistence type="predicted"/>
<feature type="compositionally biased region" description="Basic and acidic residues" evidence="1">
    <location>
        <begin position="69"/>
        <end position="82"/>
    </location>
</feature>
<evidence type="ECO:0000313" key="2">
    <source>
        <dbReference type="EMBL" id="RRT85880.1"/>
    </source>
</evidence>
<comment type="caution">
    <text evidence="2">The sequence shown here is derived from an EMBL/GenBank/DDBJ whole genome shotgun (WGS) entry which is preliminary data.</text>
</comment>
<organism evidence="2 3">
    <name type="scientific">Ensete ventricosum</name>
    <name type="common">Abyssinian banana</name>
    <name type="synonym">Musa ensete</name>
    <dbReference type="NCBI Taxonomy" id="4639"/>
    <lineage>
        <taxon>Eukaryota</taxon>
        <taxon>Viridiplantae</taxon>
        <taxon>Streptophyta</taxon>
        <taxon>Embryophyta</taxon>
        <taxon>Tracheophyta</taxon>
        <taxon>Spermatophyta</taxon>
        <taxon>Magnoliopsida</taxon>
        <taxon>Liliopsida</taxon>
        <taxon>Zingiberales</taxon>
        <taxon>Musaceae</taxon>
        <taxon>Ensete</taxon>
    </lineage>
</organism>
<name>A0A427BBH4_ENSVE</name>
<dbReference type="EMBL" id="AMZH03000047">
    <property type="protein sequence ID" value="RRT85880.1"/>
    <property type="molecule type" value="Genomic_DNA"/>
</dbReference>
<evidence type="ECO:0000256" key="1">
    <source>
        <dbReference type="SAM" id="MobiDB-lite"/>
    </source>
</evidence>
<protein>
    <submittedName>
        <fullName evidence="2">Uncharacterized protein</fullName>
    </submittedName>
</protein>
<reference evidence="2 3" key="1">
    <citation type="journal article" date="2014" name="Agronomy (Basel)">
        <title>A Draft Genome Sequence for Ensete ventricosum, the Drought-Tolerant Tree Against Hunger.</title>
        <authorList>
            <person name="Harrison J."/>
            <person name="Moore K.A."/>
            <person name="Paszkiewicz K."/>
            <person name="Jones T."/>
            <person name="Grant M."/>
            <person name="Ambacheew D."/>
            <person name="Muzemil S."/>
            <person name="Studholme D.J."/>
        </authorList>
    </citation>
    <scope>NUCLEOTIDE SEQUENCE [LARGE SCALE GENOMIC DNA]</scope>
</reference>
<feature type="region of interest" description="Disordered" evidence="1">
    <location>
        <begin position="69"/>
        <end position="100"/>
    </location>
</feature>
<dbReference type="Proteomes" id="UP000287651">
    <property type="component" value="Unassembled WGS sequence"/>
</dbReference>
<evidence type="ECO:0000313" key="3">
    <source>
        <dbReference type="Proteomes" id="UP000287651"/>
    </source>
</evidence>
<sequence>MQTEPFPLRRLLRRIKDGGKRRQPHRRRLTLPRLPTAAAIFCGARDGHGEGRWAKEAAERDQDVEAMDRRNTTNRVQEEKAAAVRLSRGDTSPPDHVLGASVDDRNINWEAEKGTHTKRSFAHKVTLADKLIMTKMVEAPALSHDVKRDAMSKIPQLEVSKQWGYAANKPYHDQGLGGIPHPPP</sequence>
<gene>
    <name evidence="2" type="ORF">B296_00005810</name>
</gene>
<dbReference type="AlphaFoldDB" id="A0A427BBH4"/>